<comment type="caution">
    <text evidence="3">The sequence shown here is derived from an EMBL/GenBank/DDBJ whole genome shotgun (WGS) entry which is preliminary data.</text>
</comment>
<dbReference type="Proteomes" id="UP000283509">
    <property type="component" value="Unassembled WGS sequence"/>
</dbReference>
<keyword evidence="2" id="KW-1133">Transmembrane helix</keyword>
<keyword evidence="4" id="KW-1185">Reference proteome</keyword>
<evidence type="ECO:0000256" key="2">
    <source>
        <dbReference type="SAM" id="Phobius"/>
    </source>
</evidence>
<dbReference type="AlphaFoldDB" id="A0A423TCI7"/>
<organism evidence="3 4">
    <name type="scientific">Penaeus vannamei</name>
    <name type="common">Whiteleg shrimp</name>
    <name type="synonym">Litopenaeus vannamei</name>
    <dbReference type="NCBI Taxonomy" id="6689"/>
    <lineage>
        <taxon>Eukaryota</taxon>
        <taxon>Metazoa</taxon>
        <taxon>Ecdysozoa</taxon>
        <taxon>Arthropoda</taxon>
        <taxon>Crustacea</taxon>
        <taxon>Multicrustacea</taxon>
        <taxon>Malacostraca</taxon>
        <taxon>Eumalacostraca</taxon>
        <taxon>Eucarida</taxon>
        <taxon>Decapoda</taxon>
        <taxon>Dendrobranchiata</taxon>
        <taxon>Penaeoidea</taxon>
        <taxon>Penaeidae</taxon>
        <taxon>Penaeus</taxon>
    </lineage>
</organism>
<feature type="transmembrane region" description="Helical" evidence="2">
    <location>
        <begin position="135"/>
        <end position="151"/>
    </location>
</feature>
<evidence type="ECO:0000313" key="3">
    <source>
        <dbReference type="EMBL" id="ROT74097.1"/>
    </source>
</evidence>
<gene>
    <name evidence="3" type="ORF">C7M84_007412</name>
</gene>
<feature type="transmembrane region" description="Helical" evidence="2">
    <location>
        <begin position="242"/>
        <end position="268"/>
    </location>
</feature>
<feature type="transmembrane region" description="Helical" evidence="2">
    <location>
        <begin position="93"/>
        <end position="115"/>
    </location>
</feature>
<keyword evidence="2" id="KW-0812">Transmembrane</keyword>
<dbReference type="EMBL" id="QCYY01001936">
    <property type="protein sequence ID" value="ROT74097.1"/>
    <property type="molecule type" value="Genomic_DNA"/>
</dbReference>
<proteinExistence type="predicted"/>
<accession>A0A423TCI7</accession>
<name>A0A423TCI7_PENVA</name>
<feature type="transmembrane region" description="Helical" evidence="2">
    <location>
        <begin position="208"/>
        <end position="230"/>
    </location>
</feature>
<evidence type="ECO:0000313" key="4">
    <source>
        <dbReference type="Proteomes" id="UP000283509"/>
    </source>
</evidence>
<protein>
    <submittedName>
        <fullName evidence="3">Uncharacterized protein</fullName>
    </submittedName>
</protein>
<feature type="transmembrane region" description="Helical" evidence="2">
    <location>
        <begin position="172"/>
        <end position="196"/>
    </location>
</feature>
<reference evidence="3 4" key="1">
    <citation type="submission" date="2018-04" db="EMBL/GenBank/DDBJ databases">
        <authorList>
            <person name="Zhang X."/>
            <person name="Yuan J."/>
            <person name="Li F."/>
            <person name="Xiang J."/>
        </authorList>
    </citation>
    <scope>NUCLEOTIDE SEQUENCE [LARGE SCALE GENOMIC DNA]</scope>
    <source>
        <tissue evidence="3">Muscle</tissue>
    </source>
</reference>
<reference evidence="3 4" key="2">
    <citation type="submission" date="2019-01" db="EMBL/GenBank/DDBJ databases">
        <title>The decoding of complex shrimp genome reveals the adaptation for benthos swimmer, frequently molting mechanism and breeding impact on genome.</title>
        <authorList>
            <person name="Sun Y."/>
            <person name="Gao Y."/>
            <person name="Yu Y."/>
        </authorList>
    </citation>
    <scope>NUCLEOTIDE SEQUENCE [LARGE SCALE GENOMIC DNA]</scope>
    <source>
        <tissue evidence="3">Muscle</tissue>
    </source>
</reference>
<evidence type="ECO:0000256" key="1">
    <source>
        <dbReference type="SAM" id="MobiDB-lite"/>
    </source>
</evidence>
<feature type="region of interest" description="Disordered" evidence="1">
    <location>
        <begin position="1"/>
        <end position="27"/>
    </location>
</feature>
<sequence length="469" mass="52715">MKPKDRTPTKQRGKRSETETNAATDTENEKVRDAFLGPLLHGLIARGKLQTRDEQAKKVMQFSPSLQERAETVWLSRITVCYFSSFHNIFFHLISPFFLEIHPFVYTSFSLPYFLPPLALSSTHHLIPLLPIPPPIPSLLNLLLLSLPLLFSHPYPHFPSHPFLNSLPIPSLSITPFLLLHRYLFLLLCSLSFLHSNFSYNPSSFSTFFYPFASPLLSLLLFSFLIICLSPHTFLSRLTPPLFLSSSLPLPLSLLLPLFSFSLIITLLNPDNPLTPFPSSHHPTSLPSLSSHSSLLPYIPLTLFLPSPIPTPPLLSSLPFLPPSHFPSPSPFFLLFPSLSPSFYPPFPFLPSLFPPIPFPLFQTFPFPFFPITSLTLLHTPSPSYLFPLPTHPFPFLPHPNPSPALAHLCIIHKQTTKGNKRPPLLNKIVYKKCAGFIEFDSPSAIVFTGFDTILRESNNISKTNVDAS</sequence>
<keyword evidence="2" id="KW-0472">Membrane</keyword>
<feature type="compositionally biased region" description="Basic and acidic residues" evidence="1">
    <location>
        <begin position="1"/>
        <end position="18"/>
    </location>
</feature>